<protein>
    <submittedName>
        <fullName evidence="1">Uncharacterized protein</fullName>
    </submittedName>
</protein>
<organism evidence="1 2">
    <name type="scientific">Sphingomonas trueperi</name>
    <dbReference type="NCBI Taxonomy" id="53317"/>
    <lineage>
        <taxon>Bacteria</taxon>
        <taxon>Pseudomonadati</taxon>
        <taxon>Pseudomonadota</taxon>
        <taxon>Alphaproteobacteria</taxon>
        <taxon>Sphingomonadales</taxon>
        <taxon>Sphingomonadaceae</taxon>
        <taxon>Sphingomonas</taxon>
    </lineage>
</organism>
<name>A0A7X5Y243_9SPHN</name>
<evidence type="ECO:0000313" key="1">
    <source>
        <dbReference type="EMBL" id="NJB99027.1"/>
    </source>
</evidence>
<dbReference type="EMBL" id="JAATJB010000012">
    <property type="protein sequence ID" value="NJB99027.1"/>
    <property type="molecule type" value="Genomic_DNA"/>
</dbReference>
<sequence length="138" mass="14833">MLILIAGLAMTVPQCAELPRSLSGWERSADGLDTRHATTILAKNGVAETQVTIRKAGTFGIAADQPAWIDVARGTGRPLRMAARAPGVTCAKIAKIVYYRLEPGTYRVSIGKLQKPQVKLMLVYGNPSQGFARRGRVG</sequence>
<accession>A0A7X5Y243</accession>
<reference evidence="1 2" key="1">
    <citation type="submission" date="2020-03" db="EMBL/GenBank/DDBJ databases">
        <title>Genomic Encyclopedia of Type Strains, Phase IV (KMG-IV): sequencing the most valuable type-strain genomes for metagenomic binning, comparative biology and taxonomic classification.</title>
        <authorList>
            <person name="Goeker M."/>
        </authorList>
    </citation>
    <scope>NUCLEOTIDE SEQUENCE [LARGE SCALE GENOMIC DNA]</scope>
    <source>
        <strain evidence="1 2">DSM 7225</strain>
    </source>
</reference>
<gene>
    <name evidence="1" type="ORF">GGR89_003367</name>
</gene>
<comment type="caution">
    <text evidence="1">The sequence shown here is derived from an EMBL/GenBank/DDBJ whole genome shotgun (WGS) entry which is preliminary data.</text>
</comment>
<dbReference type="RefSeq" id="WP_125977808.1">
    <property type="nucleotide sequence ID" value="NZ_BAAADY010000015.1"/>
</dbReference>
<proteinExistence type="predicted"/>
<dbReference type="Proteomes" id="UP000531251">
    <property type="component" value="Unassembled WGS sequence"/>
</dbReference>
<keyword evidence="2" id="KW-1185">Reference proteome</keyword>
<evidence type="ECO:0000313" key="2">
    <source>
        <dbReference type="Proteomes" id="UP000531251"/>
    </source>
</evidence>
<dbReference type="AlphaFoldDB" id="A0A7X5Y243"/>